<dbReference type="Proteomes" id="UP001589792">
    <property type="component" value="Unassembled WGS sequence"/>
</dbReference>
<evidence type="ECO:0000256" key="3">
    <source>
        <dbReference type="ARBA" id="ARBA00016205"/>
    </source>
</evidence>
<dbReference type="Gene3D" id="2.60.40.10">
    <property type="entry name" value="Immunoglobulins"/>
    <property type="match status" value="1"/>
</dbReference>
<dbReference type="SUPFAM" id="SSF49785">
    <property type="entry name" value="Galactose-binding domain-like"/>
    <property type="match status" value="1"/>
</dbReference>
<dbReference type="Pfam" id="PF00703">
    <property type="entry name" value="Glyco_hydro_2"/>
    <property type="match status" value="1"/>
</dbReference>
<keyword evidence="10" id="KW-1185">Reference proteome</keyword>
<dbReference type="Gene3D" id="3.20.20.80">
    <property type="entry name" value="Glycosidases"/>
    <property type="match status" value="1"/>
</dbReference>
<proteinExistence type="inferred from homology"/>
<dbReference type="PANTHER" id="PTHR10066:SF67">
    <property type="entry name" value="BETA-GLUCURONIDASE"/>
    <property type="match status" value="1"/>
</dbReference>
<dbReference type="PROSITE" id="PS00608">
    <property type="entry name" value="GLYCOSYL_HYDROL_F2_2"/>
    <property type="match status" value="1"/>
</dbReference>
<dbReference type="RefSeq" id="WP_380677916.1">
    <property type="nucleotide sequence ID" value="NZ_CP173186.1"/>
</dbReference>
<dbReference type="InterPro" id="IPR006101">
    <property type="entry name" value="Glyco_hydro_2"/>
</dbReference>
<dbReference type="PRINTS" id="PR00132">
    <property type="entry name" value="GLHYDRLASE2"/>
</dbReference>
<evidence type="ECO:0000256" key="1">
    <source>
        <dbReference type="ARBA" id="ARBA00007401"/>
    </source>
</evidence>
<evidence type="ECO:0000256" key="5">
    <source>
        <dbReference type="ARBA" id="ARBA00023295"/>
    </source>
</evidence>
<dbReference type="Pfam" id="PF02837">
    <property type="entry name" value="Glyco_hydro_2_N"/>
    <property type="match status" value="1"/>
</dbReference>
<dbReference type="InterPro" id="IPR006102">
    <property type="entry name" value="Ig-like_GH2"/>
</dbReference>
<feature type="domain" description="Glycoside hydrolase family 2 immunoglobulin-like beta-sandwich" evidence="6">
    <location>
        <begin position="266"/>
        <end position="297"/>
    </location>
</feature>
<dbReference type="InterPro" id="IPR036156">
    <property type="entry name" value="Beta-gal/glucu_dom_sf"/>
</dbReference>
<evidence type="ECO:0000313" key="10">
    <source>
        <dbReference type="Proteomes" id="UP001589792"/>
    </source>
</evidence>
<feature type="domain" description="Glycoside hydrolase family 2 catalytic" evidence="7">
    <location>
        <begin position="299"/>
        <end position="594"/>
    </location>
</feature>
<evidence type="ECO:0000259" key="6">
    <source>
        <dbReference type="Pfam" id="PF00703"/>
    </source>
</evidence>
<dbReference type="SUPFAM" id="SSF49303">
    <property type="entry name" value="beta-Galactosidase/glucuronidase domain"/>
    <property type="match status" value="1"/>
</dbReference>
<evidence type="ECO:0000313" key="9">
    <source>
        <dbReference type="EMBL" id="MFC0228376.1"/>
    </source>
</evidence>
<dbReference type="Pfam" id="PF02836">
    <property type="entry name" value="Glyco_hydro_2_C"/>
    <property type="match status" value="1"/>
</dbReference>
<dbReference type="InterPro" id="IPR006103">
    <property type="entry name" value="Glyco_hydro_2_cat"/>
</dbReference>
<accession>A0ABV6EHA2</accession>
<dbReference type="GO" id="GO:0016787">
    <property type="term" value="F:hydrolase activity"/>
    <property type="evidence" value="ECO:0007669"/>
    <property type="project" value="UniProtKB-KW"/>
</dbReference>
<sequence>MLEKSDIAENAVECLHNEQYDRPYNLQNLNHQTLLFTGGRERESLAGEWRFTLDLHDTGLRQKWFLLQQSDAETRRDPYDYDPFAGETIPVPSCWQMIKDKWFYFEGSAWYTREIDYLRQDEDERVFLRIGAANYDCKVFLNHRFIGNHYGGSTPFCAELTPELQAGNNVLMLCVNNNRTTDRLPLRNNDWFNYGGVYREIDLIRTPNSYIRDLFVYLVPDGRYNRIAVRIAVEGEATEVNFILTELGINQTLPVVEGIAEATLPAHPVLWSPEQPKLYQVMATLGRDWVSDRVGFRQIEVAGTDIRLNGRSLYLRGINCHEDDLLLGKMTSEADIRRRFQDAKELNCNYLRLAHYPHHEMAARIADEVGLLLWEEIPNYWAIDFSNPATQRDAHNQLMELIMRDRNRASVIIWSVGNENADTDERLHFMTTLVEAARQADPSRLISAACLVNHAKMKIEDRLADHLDIIGLNEYYGWYEENFDDLIVLGENSSPTKPVVITETGAEGVLGDHAPRSGPFSEHYMAEVYRQQTAYLPKLNYVRGFTPWLLYDYRTERRQNPYQQGLNCKGLIAADKLTRKAAFYILRDFYQQLKQSESLAD</sequence>
<comment type="caution">
    <text evidence="9">The sequence shown here is derived from an EMBL/GenBank/DDBJ whole genome shotgun (WGS) entry which is preliminary data.</text>
</comment>
<evidence type="ECO:0000256" key="2">
    <source>
        <dbReference type="ARBA" id="ARBA00012761"/>
    </source>
</evidence>
<comment type="similarity">
    <text evidence="1">Belongs to the glycosyl hydrolase 2 family.</text>
</comment>
<gene>
    <name evidence="9" type="ORF">ACFFJ3_18050</name>
</gene>
<dbReference type="InterPro" id="IPR023232">
    <property type="entry name" value="Glyco_hydro_2_AS"/>
</dbReference>
<evidence type="ECO:0000256" key="4">
    <source>
        <dbReference type="ARBA" id="ARBA00022801"/>
    </source>
</evidence>
<reference evidence="9 10" key="1">
    <citation type="submission" date="2024-09" db="EMBL/GenBank/DDBJ databases">
        <authorList>
            <person name="Sun Q."/>
            <person name="Mori K."/>
        </authorList>
    </citation>
    <scope>NUCLEOTIDE SEQUENCE [LARGE SCALE GENOMIC DNA]</scope>
    <source>
        <strain evidence="9 10">CCM 8626</strain>
    </source>
</reference>
<dbReference type="EC" id="3.2.1.31" evidence="2"/>
<keyword evidence="4 9" id="KW-0378">Hydrolase</keyword>
<dbReference type="InterPro" id="IPR008979">
    <property type="entry name" value="Galactose-bd-like_sf"/>
</dbReference>
<evidence type="ECO:0000259" key="7">
    <source>
        <dbReference type="Pfam" id="PF02836"/>
    </source>
</evidence>
<protein>
    <recommendedName>
        <fullName evidence="3">Beta-glucuronidase</fullName>
        <ecNumber evidence="2">3.2.1.31</ecNumber>
    </recommendedName>
</protein>
<keyword evidence="5" id="KW-0326">Glycosidase</keyword>
<evidence type="ECO:0000259" key="8">
    <source>
        <dbReference type="Pfam" id="PF02837"/>
    </source>
</evidence>
<dbReference type="Gene3D" id="2.60.120.260">
    <property type="entry name" value="Galactose-binding domain-like"/>
    <property type="match status" value="1"/>
</dbReference>
<dbReference type="PANTHER" id="PTHR10066">
    <property type="entry name" value="BETA-GLUCURONIDASE"/>
    <property type="match status" value="1"/>
</dbReference>
<dbReference type="SUPFAM" id="SSF51445">
    <property type="entry name" value="(Trans)glycosidases"/>
    <property type="match status" value="1"/>
</dbReference>
<feature type="domain" description="Glycosyl hydrolases family 2 sugar binding" evidence="8">
    <location>
        <begin position="43"/>
        <end position="207"/>
    </location>
</feature>
<dbReference type="InterPro" id="IPR013783">
    <property type="entry name" value="Ig-like_fold"/>
</dbReference>
<organism evidence="9 10">
    <name type="scientific">Serratia aquatilis</name>
    <dbReference type="NCBI Taxonomy" id="1737515"/>
    <lineage>
        <taxon>Bacteria</taxon>
        <taxon>Pseudomonadati</taxon>
        <taxon>Pseudomonadota</taxon>
        <taxon>Gammaproteobacteria</taxon>
        <taxon>Enterobacterales</taxon>
        <taxon>Yersiniaceae</taxon>
        <taxon>Serratia</taxon>
    </lineage>
</organism>
<dbReference type="InterPro" id="IPR017853">
    <property type="entry name" value="GH"/>
</dbReference>
<dbReference type="EMBL" id="JBHLXG010000018">
    <property type="protein sequence ID" value="MFC0228376.1"/>
    <property type="molecule type" value="Genomic_DNA"/>
</dbReference>
<dbReference type="InterPro" id="IPR006104">
    <property type="entry name" value="Glyco_hydro_2_N"/>
</dbReference>
<name>A0ABV6EHA2_9GAMM</name>